<dbReference type="Gramene" id="KQK07365">
    <property type="protein sequence ID" value="KQK07365"/>
    <property type="gene ID" value="BRADI_2g34832v3"/>
</dbReference>
<dbReference type="Proteomes" id="UP000008810">
    <property type="component" value="Chromosome 2"/>
</dbReference>
<reference evidence="1" key="2">
    <citation type="submission" date="2017-06" db="EMBL/GenBank/DDBJ databases">
        <title>WGS assembly of Brachypodium distachyon.</title>
        <authorList>
            <consortium name="The International Brachypodium Initiative"/>
            <person name="Lucas S."/>
            <person name="Harmon-Smith M."/>
            <person name="Lail K."/>
            <person name="Tice H."/>
            <person name="Grimwood J."/>
            <person name="Bruce D."/>
            <person name="Barry K."/>
            <person name="Shu S."/>
            <person name="Lindquist E."/>
            <person name="Wang M."/>
            <person name="Pitluck S."/>
            <person name="Vogel J.P."/>
            <person name="Garvin D.F."/>
            <person name="Mockler T.C."/>
            <person name="Schmutz J."/>
            <person name="Rokhsar D."/>
            <person name="Bevan M.W."/>
        </authorList>
    </citation>
    <scope>NUCLEOTIDE SEQUENCE</scope>
    <source>
        <strain evidence="1">Bd21</strain>
    </source>
</reference>
<evidence type="ECO:0000313" key="3">
    <source>
        <dbReference type="Proteomes" id="UP000008810"/>
    </source>
</evidence>
<dbReference type="EnsemblPlants" id="KQK07365">
    <property type="protein sequence ID" value="KQK07365"/>
    <property type="gene ID" value="BRADI_2g34832v3"/>
</dbReference>
<keyword evidence="3" id="KW-1185">Reference proteome</keyword>
<reference evidence="2" key="3">
    <citation type="submission" date="2018-08" db="UniProtKB">
        <authorList>
            <consortium name="EnsemblPlants"/>
        </authorList>
    </citation>
    <scope>IDENTIFICATION</scope>
    <source>
        <strain evidence="2">cv. Bd21</strain>
    </source>
</reference>
<sequence>MLLVSDLALSAAGGLLLRVKARGTCRSALRTLQLKVVISDAKTSHSHIGIVAIFFSNCWRCSRNLGSGNSYLLAWLTFRSLTQIPLPLCCGILL</sequence>
<dbReference type="EMBL" id="CM000881">
    <property type="protein sequence ID" value="KQK07365.1"/>
    <property type="molecule type" value="Genomic_DNA"/>
</dbReference>
<gene>
    <name evidence="1" type="ORF">BRADI_2g34832v3</name>
</gene>
<dbReference type="AlphaFoldDB" id="A0A0Q3GA54"/>
<evidence type="ECO:0000313" key="2">
    <source>
        <dbReference type="EnsemblPlants" id="KQK07365"/>
    </source>
</evidence>
<organism evidence="1">
    <name type="scientific">Brachypodium distachyon</name>
    <name type="common">Purple false brome</name>
    <name type="synonym">Trachynia distachya</name>
    <dbReference type="NCBI Taxonomy" id="15368"/>
    <lineage>
        <taxon>Eukaryota</taxon>
        <taxon>Viridiplantae</taxon>
        <taxon>Streptophyta</taxon>
        <taxon>Embryophyta</taxon>
        <taxon>Tracheophyta</taxon>
        <taxon>Spermatophyta</taxon>
        <taxon>Magnoliopsida</taxon>
        <taxon>Liliopsida</taxon>
        <taxon>Poales</taxon>
        <taxon>Poaceae</taxon>
        <taxon>BOP clade</taxon>
        <taxon>Pooideae</taxon>
        <taxon>Stipodae</taxon>
        <taxon>Brachypodieae</taxon>
        <taxon>Brachypodium</taxon>
    </lineage>
</organism>
<evidence type="ECO:0000313" key="1">
    <source>
        <dbReference type="EMBL" id="KQK07365.1"/>
    </source>
</evidence>
<proteinExistence type="predicted"/>
<dbReference type="InParanoid" id="A0A0Q3GA54"/>
<name>A0A0Q3GA54_BRADI</name>
<accession>A0A0Q3GA54</accession>
<reference evidence="1 2" key="1">
    <citation type="journal article" date="2010" name="Nature">
        <title>Genome sequencing and analysis of the model grass Brachypodium distachyon.</title>
        <authorList>
            <consortium name="International Brachypodium Initiative"/>
        </authorList>
    </citation>
    <scope>NUCLEOTIDE SEQUENCE [LARGE SCALE GENOMIC DNA]</scope>
    <source>
        <strain evidence="1 2">Bd21</strain>
    </source>
</reference>
<protein>
    <submittedName>
        <fullName evidence="1 2">Uncharacterized protein</fullName>
    </submittedName>
</protein>